<dbReference type="PANTHER" id="PTHR16223">
    <property type="entry name" value="TRANSCRIPTION FACTOR BHLH83-RELATED"/>
    <property type="match status" value="1"/>
</dbReference>
<name>A0A6A1UZA9_9ROSI</name>
<keyword evidence="2" id="KW-0805">Transcription regulation</keyword>
<dbReference type="FunFam" id="4.10.280.10:FF:000021">
    <property type="entry name" value="Transcription factor bHLH130 family"/>
    <property type="match status" value="1"/>
</dbReference>
<dbReference type="Proteomes" id="UP000516437">
    <property type="component" value="Chromosome 7"/>
</dbReference>
<organism evidence="8 9">
    <name type="scientific">Morella rubra</name>
    <name type="common">Chinese bayberry</name>
    <dbReference type="NCBI Taxonomy" id="262757"/>
    <lineage>
        <taxon>Eukaryota</taxon>
        <taxon>Viridiplantae</taxon>
        <taxon>Streptophyta</taxon>
        <taxon>Embryophyta</taxon>
        <taxon>Tracheophyta</taxon>
        <taxon>Spermatophyta</taxon>
        <taxon>Magnoliopsida</taxon>
        <taxon>eudicotyledons</taxon>
        <taxon>Gunneridae</taxon>
        <taxon>Pentapetalae</taxon>
        <taxon>rosids</taxon>
        <taxon>fabids</taxon>
        <taxon>Fagales</taxon>
        <taxon>Myricaceae</taxon>
        <taxon>Morella</taxon>
    </lineage>
</organism>
<evidence type="ECO:0000256" key="5">
    <source>
        <dbReference type="ARBA" id="ARBA00023242"/>
    </source>
</evidence>
<feature type="compositionally biased region" description="Low complexity" evidence="6">
    <location>
        <begin position="1"/>
        <end position="18"/>
    </location>
</feature>
<dbReference type="InterPro" id="IPR045843">
    <property type="entry name" value="IND-like"/>
</dbReference>
<dbReference type="PANTHER" id="PTHR16223:SF125">
    <property type="entry name" value="OS08G0506700 PROTEIN"/>
    <property type="match status" value="1"/>
</dbReference>
<keyword evidence="9" id="KW-1185">Reference proteome</keyword>
<dbReference type="Pfam" id="PF00010">
    <property type="entry name" value="HLH"/>
    <property type="match status" value="1"/>
</dbReference>
<dbReference type="GO" id="GO:0005634">
    <property type="term" value="C:nucleus"/>
    <property type="evidence" value="ECO:0007669"/>
    <property type="project" value="UniProtKB-SubCell"/>
</dbReference>
<keyword evidence="5" id="KW-0539">Nucleus</keyword>
<comment type="subcellular location">
    <subcellularLocation>
        <location evidence="1">Nucleus</location>
    </subcellularLocation>
</comment>
<dbReference type="SUPFAM" id="SSF47459">
    <property type="entry name" value="HLH, helix-loop-helix DNA-binding domain"/>
    <property type="match status" value="1"/>
</dbReference>
<dbReference type="InterPro" id="IPR011598">
    <property type="entry name" value="bHLH_dom"/>
</dbReference>
<dbReference type="InterPro" id="IPR036638">
    <property type="entry name" value="HLH_DNA-bd_sf"/>
</dbReference>
<evidence type="ECO:0000256" key="4">
    <source>
        <dbReference type="ARBA" id="ARBA00023163"/>
    </source>
</evidence>
<dbReference type="EMBL" id="RXIC02000025">
    <property type="protein sequence ID" value="KAB1205681.1"/>
    <property type="molecule type" value="Genomic_DNA"/>
</dbReference>
<evidence type="ECO:0000256" key="1">
    <source>
        <dbReference type="ARBA" id="ARBA00004123"/>
    </source>
</evidence>
<evidence type="ECO:0000259" key="7">
    <source>
        <dbReference type="PROSITE" id="PS50888"/>
    </source>
</evidence>
<dbReference type="SMART" id="SM00353">
    <property type="entry name" value="HLH"/>
    <property type="match status" value="1"/>
</dbReference>
<keyword evidence="3" id="KW-0238">DNA-binding</keyword>
<dbReference type="InterPro" id="IPR045239">
    <property type="entry name" value="bHLH95_bHLH"/>
</dbReference>
<dbReference type="PROSITE" id="PS50888">
    <property type="entry name" value="BHLH"/>
    <property type="match status" value="1"/>
</dbReference>
<protein>
    <recommendedName>
        <fullName evidence="7">BHLH domain-containing protein</fullName>
    </recommendedName>
</protein>
<dbReference type="CDD" id="cd11393">
    <property type="entry name" value="bHLH_AtbHLH_like"/>
    <property type="match status" value="1"/>
</dbReference>
<dbReference type="GO" id="GO:0000978">
    <property type="term" value="F:RNA polymerase II cis-regulatory region sequence-specific DNA binding"/>
    <property type="evidence" value="ECO:0007669"/>
    <property type="project" value="TreeGrafter"/>
</dbReference>
<dbReference type="OrthoDB" id="2019494at2759"/>
<sequence>MDSNSQHNYQHQNHQPNSGLLRFRSAPSSLLNNFTEGCVGSGANKGSFTEGSEPERLISRFLNFSGSADSASPGFQDFEDKPPVAAATEAVVNRASSQQGYSGGLPPHYPRYSTTATTPSPMDGSYGVVGSMAMDHHVQAKAVNSNIVRQNSSPSGLFSQIPIPNGYATMNDVGNYGGRNGTSGDVSPSTNRLKSQISFSSRLPSSLGMLPQISEIGSESVGPNSPCDAKLGNGNDDARFYGLGFPYGSLTDPSHFSENFTGMKREQDEDGELFSGTQNGGGLGTRVHILSHHLSLPKTSSEIVAMEKFLQFQDSVPCKIRAKRGCATHPRSIAERVRRTRISERMRKLQELVPNMDKQTNTADMLDLAVDYIKDLQEQFKRNKWKEHKIFYFSVDAA</sequence>
<dbReference type="GO" id="GO:0046983">
    <property type="term" value="F:protein dimerization activity"/>
    <property type="evidence" value="ECO:0007669"/>
    <property type="project" value="InterPro"/>
</dbReference>
<dbReference type="AlphaFoldDB" id="A0A6A1UZA9"/>
<evidence type="ECO:0000313" key="9">
    <source>
        <dbReference type="Proteomes" id="UP000516437"/>
    </source>
</evidence>
<dbReference type="GO" id="GO:0000981">
    <property type="term" value="F:DNA-binding transcription factor activity, RNA polymerase II-specific"/>
    <property type="evidence" value="ECO:0007669"/>
    <property type="project" value="TreeGrafter"/>
</dbReference>
<reference evidence="8 9" key="1">
    <citation type="journal article" date="2019" name="Plant Biotechnol. J.">
        <title>The red bayberry genome and genetic basis of sex determination.</title>
        <authorList>
            <person name="Jia H.M."/>
            <person name="Jia H.J."/>
            <person name="Cai Q.L."/>
            <person name="Wang Y."/>
            <person name="Zhao H.B."/>
            <person name="Yang W.F."/>
            <person name="Wang G.Y."/>
            <person name="Li Y.H."/>
            <person name="Zhan D.L."/>
            <person name="Shen Y.T."/>
            <person name="Niu Q.F."/>
            <person name="Chang L."/>
            <person name="Qiu J."/>
            <person name="Zhao L."/>
            <person name="Xie H.B."/>
            <person name="Fu W.Y."/>
            <person name="Jin J."/>
            <person name="Li X.W."/>
            <person name="Jiao Y."/>
            <person name="Zhou C.C."/>
            <person name="Tu T."/>
            <person name="Chai C.Y."/>
            <person name="Gao J.L."/>
            <person name="Fan L.J."/>
            <person name="van de Weg E."/>
            <person name="Wang J.Y."/>
            <person name="Gao Z.S."/>
        </authorList>
    </citation>
    <scope>NUCLEOTIDE SEQUENCE [LARGE SCALE GENOMIC DNA]</scope>
    <source>
        <tissue evidence="8">Leaves</tissue>
    </source>
</reference>
<gene>
    <name evidence="8" type="ORF">CJ030_MR7G017853</name>
</gene>
<comment type="caution">
    <text evidence="8">The sequence shown here is derived from an EMBL/GenBank/DDBJ whole genome shotgun (WGS) entry which is preliminary data.</text>
</comment>
<feature type="domain" description="BHLH" evidence="7">
    <location>
        <begin position="326"/>
        <end position="376"/>
    </location>
</feature>
<evidence type="ECO:0000256" key="6">
    <source>
        <dbReference type="SAM" id="MobiDB-lite"/>
    </source>
</evidence>
<proteinExistence type="predicted"/>
<evidence type="ECO:0000256" key="2">
    <source>
        <dbReference type="ARBA" id="ARBA00023015"/>
    </source>
</evidence>
<dbReference type="Gene3D" id="4.10.280.10">
    <property type="entry name" value="Helix-loop-helix DNA-binding domain"/>
    <property type="match status" value="1"/>
</dbReference>
<evidence type="ECO:0000313" key="8">
    <source>
        <dbReference type="EMBL" id="KAB1205681.1"/>
    </source>
</evidence>
<accession>A0A6A1UZA9</accession>
<feature type="region of interest" description="Disordered" evidence="6">
    <location>
        <begin position="1"/>
        <end position="22"/>
    </location>
</feature>
<evidence type="ECO:0000256" key="3">
    <source>
        <dbReference type="ARBA" id="ARBA00023125"/>
    </source>
</evidence>
<keyword evidence="4" id="KW-0804">Transcription</keyword>